<gene>
    <name evidence="2" type="ORF">ACFSBT_18640</name>
</gene>
<organism evidence="2 3">
    <name type="scientific">Halomarina rubra</name>
    <dbReference type="NCBI Taxonomy" id="2071873"/>
    <lineage>
        <taxon>Archaea</taxon>
        <taxon>Methanobacteriati</taxon>
        <taxon>Methanobacteriota</taxon>
        <taxon>Stenosarchaea group</taxon>
        <taxon>Halobacteria</taxon>
        <taxon>Halobacteriales</taxon>
        <taxon>Natronomonadaceae</taxon>
        <taxon>Halomarina</taxon>
    </lineage>
</organism>
<comment type="caution">
    <text evidence="2">The sequence shown here is derived from an EMBL/GenBank/DDBJ whole genome shotgun (WGS) entry which is preliminary data.</text>
</comment>
<dbReference type="AlphaFoldDB" id="A0ABD6AZG3"/>
<evidence type="ECO:0000256" key="1">
    <source>
        <dbReference type="SAM" id="MobiDB-lite"/>
    </source>
</evidence>
<protein>
    <submittedName>
        <fullName evidence="2">Uncharacterized protein</fullName>
    </submittedName>
</protein>
<keyword evidence="3" id="KW-1185">Reference proteome</keyword>
<dbReference type="RefSeq" id="WP_250875223.1">
    <property type="nucleotide sequence ID" value="NZ_JALXFV010000008.1"/>
</dbReference>
<accession>A0ABD6AZG3</accession>
<evidence type="ECO:0000313" key="2">
    <source>
        <dbReference type="EMBL" id="MFD1515303.1"/>
    </source>
</evidence>
<dbReference type="Proteomes" id="UP001597187">
    <property type="component" value="Unassembled WGS sequence"/>
</dbReference>
<proteinExistence type="predicted"/>
<feature type="region of interest" description="Disordered" evidence="1">
    <location>
        <begin position="81"/>
        <end position="110"/>
    </location>
</feature>
<name>A0ABD6AZG3_9EURY</name>
<evidence type="ECO:0000313" key="3">
    <source>
        <dbReference type="Proteomes" id="UP001597187"/>
    </source>
</evidence>
<feature type="compositionally biased region" description="Basic and acidic residues" evidence="1">
    <location>
        <begin position="101"/>
        <end position="110"/>
    </location>
</feature>
<sequence length="110" mass="12235">MRETVVASAALFIAFLLLTMPFLGTEALYLALLGAFVPQVLRVVRGDSWSSPYGSNDESGPTSIWDSVPREQYTGRFAEAGGITRQEQEQALDDIEQQAQVEERHEPYGR</sequence>
<reference evidence="2 3" key="1">
    <citation type="journal article" date="2019" name="Int. J. Syst. Evol. Microbiol.">
        <title>The Global Catalogue of Microorganisms (GCM) 10K type strain sequencing project: providing services to taxonomists for standard genome sequencing and annotation.</title>
        <authorList>
            <consortium name="The Broad Institute Genomics Platform"/>
            <consortium name="The Broad Institute Genome Sequencing Center for Infectious Disease"/>
            <person name="Wu L."/>
            <person name="Ma J."/>
        </authorList>
    </citation>
    <scope>NUCLEOTIDE SEQUENCE [LARGE SCALE GENOMIC DNA]</scope>
    <source>
        <strain evidence="2 3">CGMCC 1.12563</strain>
    </source>
</reference>
<dbReference type="EMBL" id="JBHUDC010000008">
    <property type="protein sequence ID" value="MFD1515303.1"/>
    <property type="molecule type" value="Genomic_DNA"/>
</dbReference>